<dbReference type="PANTHER" id="PTHR11557:SF0">
    <property type="entry name" value="PORPHOBILINOGEN DEAMINASE"/>
    <property type="match status" value="1"/>
</dbReference>
<evidence type="ECO:0000256" key="9">
    <source>
        <dbReference type="NCBIfam" id="TIGR00212"/>
    </source>
</evidence>
<reference evidence="13" key="1">
    <citation type="submission" date="2021-02" db="EMBL/GenBank/DDBJ databases">
        <authorList>
            <person name="Cremers G."/>
            <person name="Picone N."/>
        </authorList>
    </citation>
    <scope>NUCLEOTIDE SEQUENCE</scope>
    <source>
        <strain evidence="13">PQ17</strain>
    </source>
</reference>
<evidence type="ECO:0000256" key="5">
    <source>
        <dbReference type="ARBA" id="ARBA00011245"/>
    </source>
</evidence>
<evidence type="ECO:0000313" key="13">
    <source>
        <dbReference type="EMBL" id="CAF0696068.1"/>
    </source>
</evidence>
<dbReference type="InterPro" id="IPR022419">
    <property type="entry name" value="Porphobilin_deaminase_cofac_BS"/>
</dbReference>
<feature type="region of interest" description="Disordered" evidence="10">
    <location>
        <begin position="280"/>
        <end position="302"/>
    </location>
</feature>
<keyword evidence="6 13" id="KW-0808">Transferase</keyword>
<evidence type="ECO:0000259" key="11">
    <source>
        <dbReference type="Pfam" id="PF01379"/>
    </source>
</evidence>
<keyword evidence="14" id="KW-1185">Reference proteome</keyword>
<comment type="caution">
    <text evidence="13">The sequence shown here is derived from an EMBL/GenBank/DDBJ whole genome shotgun (WGS) entry which is preliminary data.</text>
</comment>
<dbReference type="PRINTS" id="PR00151">
    <property type="entry name" value="PORPHBDMNASE"/>
</dbReference>
<dbReference type="PANTHER" id="PTHR11557">
    <property type="entry name" value="PORPHOBILINOGEN DEAMINASE"/>
    <property type="match status" value="1"/>
</dbReference>
<dbReference type="InterPro" id="IPR036803">
    <property type="entry name" value="Porphobilinogen_deaminase_C_sf"/>
</dbReference>
<dbReference type="PROSITE" id="PS00533">
    <property type="entry name" value="PORPHOBILINOGEN_DEAM"/>
    <property type="match status" value="1"/>
</dbReference>
<comment type="function">
    <text evidence="2">Tetrapolymerization of the monopyrrole PBG into the hydroxymethylbilane pre-uroporphyrinogen in several discrete steps.</text>
</comment>
<comment type="cofactor">
    <cofactor evidence="1">
        <name>dipyrromethane</name>
        <dbReference type="ChEBI" id="CHEBI:60342"/>
    </cofactor>
</comment>
<dbReference type="InterPro" id="IPR000860">
    <property type="entry name" value="HemC"/>
</dbReference>
<dbReference type="SUPFAM" id="SSF53850">
    <property type="entry name" value="Periplasmic binding protein-like II"/>
    <property type="match status" value="1"/>
</dbReference>
<comment type="subunit">
    <text evidence="5">Monomer.</text>
</comment>
<comment type="similarity">
    <text evidence="4">Belongs to the HMBS family.</text>
</comment>
<dbReference type="GO" id="GO:0006783">
    <property type="term" value="P:heme biosynthetic process"/>
    <property type="evidence" value="ECO:0007669"/>
    <property type="project" value="TreeGrafter"/>
</dbReference>
<accession>A0A8J2BS94</accession>
<evidence type="ECO:0000256" key="6">
    <source>
        <dbReference type="ARBA" id="ARBA00022679"/>
    </source>
</evidence>
<name>A0A8J2BS94_9BACT</name>
<organism evidence="13 14">
    <name type="scientific">Candidatus Methylacidithermus pantelleriae</name>
    <dbReference type="NCBI Taxonomy" id="2744239"/>
    <lineage>
        <taxon>Bacteria</taxon>
        <taxon>Pseudomonadati</taxon>
        <taxon>Verrucomicrobiota</taxon>
        <taxon>Methylacidiphilae</taxon>
        <taxon>Methylacidiphilales</taxon>
        <taxon>Methylacidiphilaceae</taxon>
        <taxon>Candidatus Methylacidithermus</taxon>
    </lineage>
</organism>
<dbReference type="PIRSF" id="PIRSF001438">
    <property type="entry name" value="4pyrrol_synth_OHMeBilane_synth"/>
    <property type="match status" value="1"/>
</dbReference>
<dbReference type="Gene3D" id="3.30.160.40">
    <property type="entry name" value="Porphobilinogen deaminase, C-terminal domain"/>
    <property type="match status" value="1"/>
</dbReference>
<comment type="pathway">
    <text evidence="3">Porphyrin-containing compound metabolism; protoporphyrin-IX biosynthesis; coproporphyrinogen-III from 5-aminolevulinate: step 2/4.</text>
</comment>
<dbReference type="Pfam" id="PF01379">
    <property type="entry name" value="Porphobil_deam"/>
    <property type="match status" value="1"/>
</dbReference>
<feature type="domain" description="Porphobilinogen deaminase C-terminal" evidence="12">
    <location>
        <begin position="229"/>
        <end position="297"/>
    </location>
</feature>
<feature type="domain" description="Porphobilinogen deaminase N-terminal" evidence="11">
    <location>
        <begin position="7"/>
        <end position="215"/>
    </location>
</feature>
<gene>
    <name evidence="13" type="primary">hemC</name>
    <name evidence="13" type="ORF">MPNT_20105</name>
</gene>
<evidence type="ECO:0000256" key="8">
    <source>
        <dbReference type="ARBA" id="ARBA00048169"/>
    </source>
</evidence>
<dbReference type="GO" id="GO:0005737">
    <property type="term" value="C:cytoplasm"/>
    <property type="evidence" value="ECO:0007669"/>
    <property type="project" value="UniProtKB-UniRule"/>
</dbReference>
<feature type="compositionally biased region" description="Basic and acidic residues" evidence="10">
    <location>
        <begin position="287"/>
        <end position="302"/>
    </location>
</feature>
<dbReference type="Gene3D" id="3.40.190.10">
    <property type="entry name" value="Periplasmic binding protein-like II"/>
    <property type="match status" value="2"/>
</dbReference>
<proteinExistence type="inferred from homology"/>
<dbReference type="AlphaFoldDB" id="A0A8J2BS94"/>
<evidence type="ECO:0000313" key="14">
    <source>
        <dbReference type="Proteomes" id="UP000663859"/>
    </source>
</evidence>
<evidence type="ECO:0000256" key="1">
    <source>
        <dbReference type="ARBA" id="ARBA00001916"/>
    </source>
</evidence>
<sequence length="302" mass="32940">MATERLCVGTRGSLLALAQTDQVCRALQHCFPGLFCQKIVLHTRGDQLQDGTPGQASKGIFVREIQEALLRGEIDLAVHSLKDLPVEGHPELEIAAIPKREDARDLWVSNTVARPEELSGEATIATGSLRRQAQLEVLLPRAHFVPVRGNLDTRLAKLLSHPDWTATLVALAGWKRLSPSLTIPYLTPLPFDQMLPAPGQGALAVEIRRNDPSVRDVVRVLHDPPTSAEVRAERAFLYALGGGCRAPIAAKGTVEGNRLVLEGFAHLPGWEKPKRARIEGTVQDPEGVGKKLAEQLHKQDPS</sequence>
<dbReference type="GO" id="GO:0004418">
    <property type="term" value="F:hydroxymethylbilane synthase activity"/>
    <property type="evidence" value="ECO:0007669"/>
    <property type="project" value="UniProtKB-UniRule"/>
</dbReference>
<dbReference type="SUPFAM" id="SSF54782">
    <property type="entry name" value="Porphobilinogen deaminase (hydroxymethylbilane synthase), C-terminal domain"/>
    <property type="match status" value="1"/>
</dbReference>
<dbReference type="InterPro" id="IPR022417">
    <property type="entry name" value="Porphobilin_deaminase_N"/>
</dbReference>
<evidence type="ECO:0000256" key="4">
    <source>
        <dbReference type="ARBA" id="ARBA00005638"/>
    </source>
</evidence>
<evidence type="ECO:0000256" key="10">
    <source>
        <dbReference type="SAM" id="MobiDB-lite"/>
    </source>
</evidence>
<evidence type="ECO:0000259" key="12">
    <source>
        <dbReference type="Pfam" id="PF03900"/>
    </source>
</evidence>
<dbReference type="NCBIfam" id="TIGR00212">
    <property type="entry name" value="hemC"/>
    <property type="match status" value="1"/>
</dbReference>
<dbReference type="InterPro" id="IPR022418">
    <property type="entry name" value="Porphobilinogen_deaminase_C"/>
</dbReference>
<keyword evidence="7" id="KW-0627">Porphyrin biosynthesis</keyword>
<evidence type="ECO:0000256" key="7">
    <source>
        <dbReference type="ARBA" id="ARBA00023244"/>
    </source>
</evidence>
<dbReference type="RefSeq" id="WP_174581941.1">
    <property type="nucleotide sequence ID" value="NZ_CAJNOB010000012.1"/>
</dbReference>
<protein>
    <recommendedName>
        <fullName evidence="9">Hydroxymethylbilane synthase</fullName>
        <ecNumber evidence="9">2.5.1.61</ecNumber>
    </recommendedName>
</protein>
<dbReference type="Pfam" id="PF03900">
    <property type="entry name" value="Porphobil_deamC"/>
    <property type="match status" value="1"/>
</dbReference>
<evidence type="ECO:0000256" key="2">
    <source>
        <dbReference type="ARBA" id="ARBA00002869"/>
    </source>
</evidence>
<comment type="catalytic activity">
    <reaction evidence="8">
        <text>4 porphobilinogen + H2O = hydroxymethylbilane + 4 NH4(+)</text>
        <dbReference type="Rhea" id="RHEA:13185"/>
        <dbReference type="ChEBI" id="CHEBI:15377"/>
        <dbReference type="ChEBI" id="CHEBI:28938"/>
        <dbReference type="ChEBI" id="CHEBI:57845"/>
        <dbReference type="ChEBI" id="CHEBI:58126"/>
        <dbReference type="EC" id="2.5.1.61"/>
    </reaction>
</comment>
<dbReference type="EMBL" id="CAJNOB010000012">
    <property type="protein sequence ID" value="CAF0696068.1"/>
    <property type="molecule type" value="Genomic_DNA"/>
</dbReference>
<dbReference type="EC" id="2.5.1.61" evidence="9"/>
<dbReference type="Proteomes" id="UP000663859">
    <property type="component" value="Unassembled WGS sequence"/>
</dbReference>
<evidence type="ECO:0000256" key="3">
    <source>
        <dbReference type="ARBA" id="ARBA00004735"/>
    </source>
</evidence>